<dbReference type="AlphaFoldDB" id="A0A7G9QH02"/>
<name>A0A7G9QH02_9SPHI</name>
<proteinExistence type="predicted"/>
<keyword evidence="2" id="KW-1185">Reference proteome</keyword>
<dbReference type="Proteomes" id="UP000515806">
    <property type="component" value="Chromosome"/>
</dbReference>
<dbReference type="RefSeq" id="WP_187593133.1">
    <property type="nucleotide sequence ID" value="NZ_CP060723.1"/>
</dbReference>
<dbReference type="KEGG" id="proe:H9L23_00465"/>
<dbReference type="EMBL" id="CP060723">
    <property type="protein sequence ID" value="QNN42627.1"/>
    <property type="molecule type" value="Genomic_DNA"/>
</dbReference>
<evidence type="ECO:0000313" key="1">
    <source>
        <dbReference type="EMBL" id="QNN42627.1"/>
    </source>
</evidence>
<reference evidence="1 2" key="1">
    <citation type="submission" date="2020-08" db="EMBL/GenBank/DDBJ databases">
        <title>Genome sequence of Pedobacter roseus KACC 11594T.</title>
        <authorList>
            <person name="Hyun D.-W."/>
            <person name="Bae J.-W."/>
        </authorList>
    </citation>
    <scope>NUCLEOTIDE SEQUENCE [LARGE SCALE GENOMIC DNA]</scope>
    <source>
        <strain evidence="1 2">KACC 11594</strain>
    </source>
</reference>
<sequence>MKKYQIGTLFPNINTTIAHYSPTAFCITLNTITQHQLSQINPSKEDNADNRSILYHEMRHNIDHLSTLWGQSKILQLSEAVNAKLGRDEKQFHKMITYKIGENQLHFDKYFTETYNAVTHTPARTPGDLISQQAFVLIVRERYWKIGQ</sequence>
<accession>A0A7G9QH02</accession>
<organism evidence="1 2">
    <name type="scientific">Pedobacter roseus</name>
    <dbReference type="NCBI Taxonomy" id="336820"/>
    <lineage>
        <taxon>Bacteria</taxon>
        <taxon>Pseudomonadati</taxon>
        <taxon>Bacteroidota</taxon>
        <taxon>Sphingobacteriia</taxon>
        <taxon>Sphingobacteriales</taxon>
        <taxon>Sphingobacteriaceae</taxon>
        <taxon>Pedobacter</taxon>
    </lineage>
</organism>
<gene>
    <name evidence="1" type="ORF">H9L23_00465</name>
</gene>
<protein>
    <submittedName>
        <fullName evidence="1">Uncharacterized protein</fullName>
    </submittedName>
</protein>
<evidence type="ECO:0000313" key="2">
    <source>
        <dbReference type="Proteomes" id="UP000515806"/>
    </source>
</evidence>